<evidence type="ECO:0000259" key="2">
    <source>
        <dbReference type="PROSITE" id="PS50943"/>
    </source>
</evidence>
<dbReference type="KEGG" id="kme:H0A61_00719"/>
<proteinExistence type="predicted"/>
<feature type="domain" description="HTH cro/C1-type" evidence="2">
    <location>
        <begin position="8"/>
        <end position="62"/>
    </location>
</feature>
<dbReference type="InterPro" id="IPR010982">
    <property type="entry name" value="Lambda_DNA-bd_dom_sf"/>
</dbReference>
<organism evidence="3 4">
    <name type="scientific">Koleobacter methoxysyntrophicus</name>
    <dbReference type="NCBI Taxonomy" id="2751313"/>
    <lineage>
        <taxon>Bacteria</taxon>
        <taxon>Bacillati</taxon>
        <taxon>Bacillota</taxon>
        <taxon>Clostridia</taxon>
        <taxon>Koleobacterales</taxon>
        <taxon>Koleobacteraceae</taxon>
        <taxon>Koleobacter</taxon>
    </lineage>
</organism>
<dbReference type="Gene3D" id="1.10.260.40">
    <property type="entry name" value="lambda repressor-like DNA-binding domains"/>
    <property type="match status" value="1"/>
</dbReference>
<gene>
    <name evidence="3" type="primary">puuR_2</name>
    <name evidence="3" type="ORF">H0A61_00719</name>
</gene>
<evidence type="ECO:0000313" key="4">
    <source>
        <dbReference type="Proteomes" id="UP000662904"/>
    </source>
</evidence>
<dbReference type="Pfam" id="PF07883">
    <property type="entry name" value="Cupin_2"/>
    <property type="match status" value="1"/>
</dbReference>
<dbReference type="PANTHER" id="PTHR46797">
    <property type="entry name" value="HTH-TYPE TRANSCRIPTIONAL REGULATOR"/>
    <property type="match status" value="1"/>
</dbReference>
<dbReference type="SUPFAM" id="SSF51182">
    <property type="entry name" value="RmlC-like cupins"/>
    <property type="match status" value="1"/>
</dbReference>
<dbReference type="Pfam" id="PF01381">
    <property type="entry name" value="HTH_3"/>
    <property type="match status" value="1"/>
</dbReference>
<name>A0A8A0RLQ9_9FIRM</name>
<evidence type="ECO:0000256" key="1">
    <source>
        <dbReference type="ARBA" id="ARBA00023125"/>
    </source>
</evidence>
<keyword evidence="4" id="KW-1185">Reference proteome</keyword>
<dbReference type="InterPro" id="IPR014710">
    <property type="entry name" value="RmlC-like_jellyroll"/>
</dbReference>
<dbReference type="GO" id="GO:0005829">
    <property type="term" value="C:cytosol"/>
    <property type="evidence" value="ECO:0007669"/>
    <property type="project" value="TreeGrafter"/>
</dbReference>
<dbReference type="PROSITE" id="PS50943">
    <property type="entry name" value="HTH_CROC1"/>
    <property type="match status" value="1"/>
</dbReference>
<dbReference type="RefSeq" id="WP_206708611.1">
    <property type="nucleotide sequence ID" value="NZ_CP059066.1"/>
</dbReference>
<accession>A0A8A0RLQ9</accession>
<evidence type="ECO:0000313" key="3">
    <source>
        <dbReference type="EMBL" id="QSQ08397.1"/>
    </source>
</evidence>
<dbReference type="SMART" id="SM00530">
    <property type="entry name" value="HTH_XRE"/>
    <property type="match status" value="1"/>
</dbReference>
<dbReference type="Gene3D" id="2.60.120.10">
    <property type="entry name" value="Jelly Rolls"/>
    <property type="match status" value="1"/>
</dbReference>
<dbReference type="AlphaFoldDB" id="A0A8A0RLQ9"/>
<dbReference type="PANTHER" id="PTHR46797:SF1">
    <property type="entry name" value="METHYLPHOSPHONATE SYNTHASE"/>
    <property type="match status" value="1"/>
</dbReference>
<dbReference type="CDD" id="cd02209">
    <property type="entry name" value="cupin_XRE_C"/>
    <property type="match status" value="1"/>
</dbReference>
<keyword evidence="1" id="KW-0238">DNA-binding</keyword>
<dbReference type="Proteomes" id="UP000662904">
    <property type="component" value="Chromosome"/>
</dbReference>
<dbReference type="CDD" id="cd00093">
    <property type="entry name" value="HTH_XRE"/>
    <property type="match status" value="1"/>
</dbReference>
<dbReference type="InterPro" id="IPR013096">
    <property type="entry name" value="Cupin_2"/>
</dbReference>
<dbReference type="SUPFAM" id="SSF47413">
    <property type="entry name" value="lambda repressor-like DNA-binding domains"/>
    <property type="match status" value="1"/>
</dbReference>
<dbReference type="GO" id="GO:0003677">
    <property type="term" value="F:DNA binding"/>
    <property type="evidence" value="ECO:0007669"/>
    <property type="project" value="UniProtKB-KW"/>
</dbReference>
<reference evidence="3" key="1">
    <citation type="submission" date="2020-07" db="EMBL/GenBank/DDBJ databases">
        <title>Koleobacter methoxysyntrophicus gen. nov., sp. nov., a novel anaerobic bacterium isolated from deep subsurface oil field and proposal of Koleobacterales ord. nov. in the phylum Firmicutes.</title>
        <authorList>
            <person name="Sakamoto S."/>
            <person name="Tamaki H."/>
        </authorList>
    </citation>
    <scope>NUCLEOTIDE SEQUENCE</scope>
    <source>
        <strain evidence="3">NRmbB1</strain>
    </source>
</reference>
<dbReference type="GO" id="GO:0003700">
    <property type="term" value="F:DNA-binding transcription factor activity"/>
    <property type="evidence" value="ECO:0007669"/>
    <property type="project" value="TreeGrafter"/>
</dbReference>
<dbReference type="InterPro" id="IPR050807">
    <property type="entry name" value="TransReg_Diox_bact_type"/>
</dbReference>
<dbReference type="InterPro" id="IPR011051">
    <property type="entry name" value="RmlC_Cupin_sf"/>
</dbReference>
<sequence>MNSLGNNIRRIRKEKNISIRELSEKTKLSSSFISQVERDLVSPSIASLKEIARVLDVPLFFLIESGNLGVVVKKSERRKFTMPGSKVVFELLTPDLNRKMEMVLITLGKGEQTFNKPYGHEGDEVVFCMKGTFEVSLGVETYILEEGDSMYFNCNIPHKFKNIGDGQGVILSCTTPPSF</sequence>
<dbReference type="InterPro" id="IPR001387">
    <property type="entry name" value="Cro/C1-type_HTH"/>
</dbReference>
<protein>
    <submittedName>
        <fullName evidence="3">HTH-type transcriptional regulator PuuR</fullName>
    </submittedName>
</protein>
<dbReference type="EMBL" id="CP059066">
    <property type="protein sequence ID" value="QSQ08397.1"/>
    <property type="molecule type" value="Genomic_DNA"/>
</dbReference>